<evidence type="ECO:0000313" key="3">
    <source>
        <dbReference type="EMBL" id="KZS88166.1"/>
    </source>
</evidence>
<proteinExistence type="predicted"/>
<feature type="compositionally biased region" description="Basic residues" evidence="1">
    <location>
        <begin position="10"/>
        <end position="19"/>
    </location>
</feature>
<feature type="compositionally biased region" description="Basic and acidic residues" evidence="1">
    <location>
        <begin position="94"/>
        <end position="105"/>
    </location>
</feature>
<keyword evidence="2" id="KW-1133">Transmembrane helix</keyword>
<dbReference type="OrthoDB" id="2658103at2759"/>
<reference evidence="3 4" key="1">
    <citation type="journal article" date="2016" name="Mol. Biol. Evol.">
        <title>Comparative Genomics of Early-Diverging Mushroom-Forming Fungi Provides Insights into the Origins of Lignocellulose Decay Capabilities.</title>
        <authorList>
            <person name="Nagy L.G."/>
            <person name="Riley R."/>
            <person name="Tritt A."/>
            <person name="Adam C."/>
            <person name="Daum C."/>
            <person name="Floudas D."/>
            <person name="Sun H."/>
            <person name="Yadav J.S."/>
            <person name="Pangilinan J."/>
            <person name="Larsson K.H."/>
            <person name="Matsuura K."/>
            <person name="Barry K."/>
            <person name="Labutti K."/>
            <person name="Kuo R."/>
            <person name="Ohm R.A."/>
            <person name="Bhattacharya S.S."/>
            <person name="Shirouzu T."/>
            <person name="Yoshinaga Y."/>
            <person name="Martin F.M."/>
            <person name="Grigoriev I.V."/>
            <person name="Hibbett D.S."/>
        </authorList>
    </citation>
    <scope>NUCLEOTIDE SEQUENCE [LARGE SCALE GENOMIC DNA]</scope>
    <source>
        <strain evidence="3 4">HHB9708</strain>
    </source>
</reference>
<organism evidence="3 4">
    <name type="scientific">Sistotremastrum niveocremeum HHB9708</name>
    <dbReference type="NCBI Taxonomy" id="1314777"/>
    <lineage>
        <taxon>Eukaryota</taxon>
        <taxon>Fungi</taxon>
        <taxon>Dikarya</taxon>
        <taxon>Basidiomycota</taxon>
        <taxon>Agaricomycotina</taxon>
        <taxon>Agaricomycetes</taxon>
        <taxon>Sistotremastrales</taxon>
        <taxon>Sistotremastraceae</taxon>
        <taxon>Sertulicium</taxon>
        <taxon>Sertulicium niveocremeum</taxon>
    </lineage>
</organism>
<dbReference type="Proteomes" id="UP000076722">
    <property type="component" value="Unassembled WGS sequence"/>
</dbReference>
<accession>A0A164NYD9</accession>
<feature type="transmembrane region" description="Helical" evidence="2">
    <location>
        <begin position="534"/>
        <end position="556"/>
    </location>
</feature>
<feature type="region of interest" description="Disordered" evidence="1">
    <location>
        <begin position="339"/>
        <end position="363"/>
    </location>
</feature>
<keyword evidence="2" id="KW-0472">Membrane</keyword>
<keyword evidence="4" id="KW-1185">Reference proteome</keyword>
<sequence length="577" mass="65618">MAPRDSANKNPRKKRKKKNIPVPLPDLDDLLPIDPTVPLYEERPSVPPGLLQMDSAAPLYQENPVTPPSHAASARQSAGQQEQRLGRPPGPYRSWDEAERAEARQRLKQWSQHTQHVKPPYRMATGAKELDVSLDDLSARHQSDENYALAQKKMAQMCERGFSDEYVQRESAIFKDRNGKVLVAYLSGIQTSEGWEDHGFTKSLQRRIHWDTQWYFAHCLPETPQDDQRHPNPGTIFLTEYLSDKMANVRAPRVRKEIPKEYRKAHVTESMRDDPEISDADIEKLAFELERAMSHGENPDMFCQYELPKLVPNATQEVREEVAGLAHLVHAWYAQGHTPKHEGDDGHLQPSTQMKGTGGVRRGLATDNFDERTKIVHGILAEYAKAIFGDETTPYRKSYEAGQYPNHDVKHGLWLGRALVWKLQVALHRDCHDGPRGICCCFNGGFYEAAEPGGGMMMFPDLDLIFEYPPGSILFFRSADLYHGTLVDKKASWAKRTYYGMAPDIRADDAPEYEGIKEEDGDEEEEEEEWHVPWSFILIAVTVLTISVLLNVILFLQVEFNHTLNNALFLPCPPNPS</sequence>
<feature type="compositionally biased region" description="Polar residues" evidence="1">
    <location>
        <begin position="74"/>
        <end position="83"/>
    </location>
</feature>
<name>A0A164NYD9_9AGAM</name>
<keyword evidence="2" id="KW-0812">Transmembrane</keyword>
<evidence type="ECO:0000313" key="4">
    <source>
        <dbReference type="Proteomes" id="UP000076722"/>
    </source>
</evidence>
<feature type="region of interest" description="Disordered" evidence="1">
    <location>
        <begin position="1"/>
        <end position="116"/>
    </location>
</feature>
<evidence type="ECO:0000256" key="2">
    <source>
        <dbReference type="SAM" id="Phobius"/>
    </source>
</evidence>
<dbReference type="EMBL" id="KV419439">
    <property type="protein sequence ID" value="KZS88166.1"/>
    <property type="molecule type" value="Genomic_DNA"/>
</dbReference>
<protein>
    <submittedName>
        <fullName evidence="3">Uncharacterized protein</fullName>
    </submittedName>
</protein>
<evidence type="ECO:0000256" key="1">
    <source>
        <dbReference type="SAM" id="MobiDB-lite"/>
    </source>
</evidence>
<dbReference type="Gene3D" id="3.60.130.30">
    <property type="match status" value="1"/>
</dbReference>
<dbReference type="AlphaFoldDB" id="A0A164NYD9"/>
<gene>
    <name evidence="3" type="ORF">SISNIDRAFT_470334</name>
</gene>